<keyword evidence="4 11" id="KW-1133">Transmembrane helix</keyword>
<evidence type="ECO:0000256" key="11">
    <source>
        <dbReference type="SAM" id="Phobius"/>
    </source>
</evidence>
<reference evidence="13" key="2">
    <citation type="submission" date="2025-09" db="UniProtKB">
        <authorList>
            <consortium name="Ensembl"/>
        </authorList>
    </citation>
    <scope>IDENTIFICATION</scope>
</reference>
<evidence type="ECO:0000256" key="3">
    <source>
        <dbReference type="ARBA" id="ARBA00022692"/>
    </source>
</evidence>
<evidence type="ECO:0000256" key="10">
    <source>
        <dbReference type="SAM" id="MobiDB-lite"/>
    </source>
</evidence>
<dbReference type="PRINTS" id="PR00237">
    <property type="entry name" value="GPCRRHODOPSN"/>
</dbReference>
<keyword evidence="8 9" id="KW-0807">Transducer</keyword>
<dbReference type="GeneTree" id="ENSGT01050000244848"/>
<evidence type="ECO:0000256" key="6">
    <source>
        <dbReference type="ARBA" id="ARBA00023136"/>
    </source>
</evidence>
<evidence type="ECO:0000313" key="13">
    <source>
        <dbReference type="Ensembl" id="ENSSMRP00000008753.1"/>
    </source>
</evidence>
<feature type="domain" description="G-protein coupled receptors family 1 profile" evidence="12">
    <location>
        <begin position="54"/>
        <end position="306"/>
    </location>
</feature>
<feature type="transmembrane region" description="Helical" evidence="11">
    <location>
        <begin position="289"/>
        <end position="309"/>
    </location>
</feature>
<dbReference type="GO" id="GO:0007204">
    <property type="term" value="P:positive regulation of cytosolic calcium ion concentration"/>
    <property type="evidence" value="ECO:0007669"/>
    <property type="project" value="TreeGrafter"/>
</dbReference>
<reference evidence="13" key="1">
    <citation type="submission" date="2025-08" db="UniProtKB">
        <authorList>
            <consortium name="Ensembl"/>
        </authorList>
    </citation>
    <scope>IDENTIFICATION</scope>
</reference>
<dbReference type="SUPFAM" id="SSF81321">
    <property type="entry name" value="Family A G protein-coupled receptor-like"/>
    <property type="match status" value="1"/>
</dbReference>
<feature type="compositionally biased region" description="Polar residues" evidence="10">
    <location>
        <begin position="329"/>
        <end position="342"/>
    </location>
</feature>
<comment type="subcellular location">
    <subcellularLocation>
        <location evidence="1">Cell membrane</location>
        <topology evidence="1">Multi-pass membrane protein</topology>
    </subcellularLocation>
</comment>
<sequence length="353" mass="39890">MNTSWGDYTFLEYSTGEPDIDPKTAPCTPSELSSFAHYFIPVLFSLAFVVGLIGNGLVLAVLGKRPCPWLFADRYLFQLAIADLLLALTLPFWATQLTHKWVFGEFLCKVVGTLTTMNGHGSVFLLACLSVERYLAIVRGIQLHHWLKLSYTYLVAIVVWGICLILSAMELHFRTAAYTSQARKVLCDLEFDSQNAQAWRLSLRLISFTFGFLIPLLVMVFCYCRIFLALRRAQGCRRPLALYLLVVILALFVIFWGPFYGFIFVDSLQRLGHLVRDCAQEKVLDSGLLFTQSLGLVHCCLNPLVYAFAGVKFRRELSRLFHRSDQGRECQQSSSGPESQDNGAEGLDYSIMM</sequence>
<keyword evidence="14" id="KW-1185">Reference proteome</keyword>
<evidence type="ECO:0000313" key="14">
    <source>
        <dbReference type="Proteomes" id="UP000694421"/>
    </source>
</evidence>
<evidence type="ECO:0000259" key="12">
    <source>
        <dbReference type="PROSITE" id="PS50262"/>
    </source>
</evidence>
<evidence type="ECO:0000256" key="2">
    <source>
        <dbReference type="ARBA" id="ARBA00022475"/>
    </source>
</evidence>
<comment type="similarity">
    <text evidence="9">Belongs to the G-protein coupled receptor 1 family.</text>
</comment>
<evidence type="ECO:0000256" key="5">
    <source>
        <dbReference type="ARBA" id="ARBA00023040"/>
    </source>
</evidence>
<feature type="transmembrane region" description="Helical" evidence="11">
    <location>
        <begin position="205"/>
        <end position="228"/>
    </location>
</feature>
<feature type="transmembrane region" description="Helical" evidence="11">
    <location>
        <begin position="106"/>
        <end position="129"/>
    </location>
</feature>
<protein>
    <recommendedName>
        <fullName evidence="12">G-protein coupled receptors family 1 profile domain-containing protein</fullName>
    </recommendedName>
</protein>
<feature type="transmembrane region" description="Helical" evidence="11">
    <location>
        <begin position="240"/>
        <end position="265"/>
    </location>
</feature>
<proteinExistence type="inferred from homology"/>
<dbReference type="GO" id="GO:0060326">
    <property type="term" value="P:cell chemotaxis"/>
    <property type="evidence" value="ECO:0007669"/>
    <property type="project" value="TreeGrafter"/>
</dbReference>
<name>A0A8D0BJ62_SALMN</name>
<dbReference type="OMA" id="WRFADHY"/>
<keyword evidence="2" id="KW-1003">Cell membrane</keyword>
<evidence type="ECO:0000256" key="8">
    <source>
        <dbReference type="ARBA" id="ARBA00023224"/>
    </source>
</evidence>
<dbReference type="InterPro" id="IPR050119">
    <property type="entry name" value="CCR1-9-like"/>
</dbReference>
<evidence type="ECO:0000256" key="1">
    <source>
        <dbReference type="ARBA" id="ARBA00004651"/>
    </source>
</evidence>
<dbReference type="CDD" id="cd14984">
    <property type="entry name" value="7tmA_Chemokine_R"/>
    <property type="match status" value="1"/>
</dbReference>
<organism evidence="13 14">
    <name type="scientific">Salvator merianae</name>
    <name type="common">Argentine black and white tegu</name>
    <name type="synonym">Tupinambis merianae</name>
    <dbReference type="NCBI Taxonomy" id="96440"/>
    <lineage>
        <taxon>Eukaryota</taxon>
        <taxon>Metazoa</taxon>
        <taxon>Chordata</taxon>
        <taxon>Craniata</taxon>
        <taxon>Vertebrata</taxon>
        <taxon>Euteleostomi</taxon>
        <taxon>Lepidosauria</taxon>
        <taxon>Squamata</taxon>
        <taxon>Bifurcata</taxon>
        <taxon>Unidentata</taxon>
        <taxon>Episquamata</taxon>
        <taxon>Laterata</taxon>
        <taxon>Teiioidea</taxon>
        <taxon>Teiidae</taxon>
        <taxon>Salvator</taxon>
    </lineage>
</organism>
<dbReference type="GO" id="GO:0016493">
    <property type="term" value="F:C-C chemokine receptor activity"/>
    <property type="evidence" value="ECO:0007669"/>
    <property type="project" value="TreeGrafter"/>
</dbReference>
<dbReference type="GO" id="GO:0006955">
    <property type="term" value="P:immune response"/>
    <property type="evidence" value="ECO:0007669"/>
    <property type="project" value="TreeGrafter"/>
</dbReference>
<feature type="region of interest" description="Disordered" evidence="10">
    <location>
        <begin position="324"/>
        <end position="353"/>
    </location>
</feature>
<dbReference type="GO" id="GO:0019722">
    <property type="term" value="P:calcium-mediated signaling"/>
    <property type="evidence" value="ECO:0007669"/>
    <property type="project" value="TreeGrafter"/>
</dbReference>
<dbReference type="PRINTS" id="PR00657">
    <property type="entry name" value="CCCHEMOKINER"/>
</dbReference>
<feature type="transmembrane region" description="Helical" evidence="11">
    <location>
        <begin position="75"/>
        <end position="94"/>
    </location>
</feature>
<dbReference type="PANTHER" id="PTHR10489">
    <property type="entry name" value="CELL ADHESION MOLECULE"/>
    <property type="match status" value="1"/>
</dbReference>
<dbReference type="AlphaFoldDB" id="A0A8D0BJ62"/>
<dbReference type="InterPro" id="IPR000355">
    <property type="entry name" value="Chemokine_rcpt"/>
</dbReference>
<dbReference type="InterPro" id="IPR000276">
    <property type="entry name" value="GPCR_Rhodpsn"/>
</dbReference>
<keyword evidence="7 9" id="KW-0675">Receptor</keyword>
<feature type="transmembrane region" description="Helical" evidence="11">
    <location>
        <begin position="150"/>
        <end position="169"/>
    </location>
</feature>
<dbReference type="PROSITE" id="PS00237">
    <property type="entry name" value="G_PROTEIN_RECEP_F1_1"/>
    <property type="match status" value="1"/>
</dbReference>
<dbReference type="Pfam" id="PF00001">
    <property type="entry name" value="7tm_1"/>
    <property type="match status" value="1"/>
</dbReference>
<dbReference type="PANTHER" id="PTHR10489:SF947">
    <property type="entry name" value="C-X-C CHEMOKINE RECEPTOR TYPE 3-2"/>
    <property type="match status" value="1"/>
</dbReference>
<accession>A0A8D0BJ62</accession>
<dbReference type="InterPro" id="IPR017452">
    <property type="entry name" value="GPCR_Rhodpsn_7TM"/>
</dbReference>
<keyword evidence="6 11" id="KW-0472">Membrane</keyword>
<dbReference type="Gene3D" id="1.20.1070.10">
    <property type="entry name" value="Rhodopsin 7-helix transmembrane proteins"/>
    <property type="match status" value="1"/>
</dbReference>
<keyword evidence="5 9" id="KW-0297">G-protein coupled receptor</keyword>
<evidence type="ECO:0000256" key="9">
    <source>
        <dbReference type="RuleBase" id="RU000688"/>
    </source>
</evidence>
<evidence type="ECO:0000256" key="7">
    <source>
        <dbReference type="ARBA" id="ARBA00023170"/>
    </source>
</evidence>
<evidence type="ECO:0000256" key="4">
    <source>
        <dbReference type="ARBA" id="ARBA00022989"/>
    </source>
</evidence>
<dbReference type="Ensembl" id="ENSSMRT00000010211.1">
    <property type="protein sequence ID" value="ENSSMRP00000008753.1"/>
    <property type="gene ID" value="ENSSMRG00000007003.1"/>
</dbReference>
<dbReference type="PROSITE" id="PS50262">
    <property type="entry name" value="G_PROTEIN_RECEP_F1_2"/>
    <property type="match status" value="1"/>
</dbReference>
<dbReference type="GO" id="GO:0019957">
    <property type="term" value="F:C-C chemokine binding"/>
    <property type="evidence" value="ECO:0007669"/>
    <property type="project" value="TreeGrafter"/>
</dbReference>
<dbReference type="Proteomes" id="UP000694421">
    <property type="component" value="Unplaced"/>
</dbReference>
<feature type="transmembrane region" description="Helical" evidence="11">
    <location>
        <begin position="38"/>
        <end position="63"/>
    </location>
</feature>
<keyword evidence="3 9" id="KW-0812">Transmembrane</keyword>
<dbReference type="GO" id="GO:0009897">
    <property type="term" value="C:external side of plasma membrane"/>
    <property type="evidence" value="ECO:0007669"/>
    <property type="project" value="TreeGrafter"/>
</dbReference>